<keyword evidence="2" id="KW-1185">Reference proteome</keyword>
<name>A0A1A9VNM1_GLOAU</name>
<evidence type="ECO:0000313" key="1">
    <source>
        <dbReference type="EnsemblMetazoa" id="GAUT042714-PA"/>
    </source>
</evidence>
<reference evidence="1" key="1">
    <citation type="submission" date="2020-05" db="UniProtKB">
        <authorList>
            <consortium name="EnsemblMetazoa"/>
        </authorList>
    </citation>
    <scope>IDENTIFICATION</scope>
    <source>
        <strain evidence="1">TTRI</strain>
    </source>
</reference>
<sequence>MANIPNEVFRKFFFKYPKLWGVNNEWIVWDVAARELAASLTQKLGYHVTTNDVRYKVKTIRSDLRQLDKSKGTRRTRLGAYLWYALRLGLRHAADRITQQLISDGKMKINLRRFLEDFIGFEETDRENGSRVPNLTELTDEISNGRIMEFADKFIDDYIEEVVRDHFNEMIDNRIKEIVTEIFGGTTGEQTTTSQSSANIDLNRVDYLDIYDNK</sequence>
<dbReference type="VEuPathDB" id="VectorBase:GAUT042714"/>
<proteinExistence type="predicted"/>
<dbReference type="EnsemblMetazoa" id="GAUT042714-RA">
    <property type="protein sequence ID" value="GAUT042714-PA"/>
    <property type="gene ID" value="GAUT042714"/>
</dbReference>
<dbReference type="AlphaFoldDB" id="A0A1A9VNM1"/>
<organism evidence="1 2">
    <name type="scientific">Glossina austeni</name>
    <name type="common">Savannah tsetse fly</name>
    <dbReference type="NCBI Taxonomy" id="7395"/>
    <lineage>
        <taxon>Eukaryota</taxon>
        <taxon>Metazoa</taxon>
        <taxon>Ecdysozoa</taxon>
        <taxon>Arthropoda</taxon>
        <taxon>Hexapoda</taxon>
        <taxon>Insecta</taxon>
        <taxon>Pterygota</taxon>
        <taxon>Neoptera</taxon>
        <taxon>Endopterygota</taxon>
        <taxon>Diptera</taxon>
        <taxon>Brachycera</taxon>
        <taxon>Muscomorpha</taxon>
        <taxon>Hippoboscoidea</taxon>
        <taxon>Glossinidae</taxon>
        <taxon>Glossina</taxon>
    </lineage>
</organism>
<dbReference type="Proteomes" id="UP000078200">
    <property type="component" value="Unassembled WGS sequence"/>
</dbReference>
<evidence type="ECO:0000313" key="2">
    <source>
        <dbReference type="Proteomes" id="UP000078200"/>
    </source>
</evidence>
<dbReference type="STRING" id="7395.A0A1A9VNM1"/>
<accession>A0A1A9VNM1</accession>
<protein>
    <submittedName>
        <fullName evidence="1">Uncharacterized protein</fullName>
    </submittedName>
</protein>